<organism evidence="2 3">
    <name type="scientific">Phyllosticta citriasiana</name>
    <dbReference type="NCBI Taxonomy" id="595635"/>
    <lineage>
        <taxon>Eukaryota</taxon>
        <taxon>Fungi</taxon>
        <taxon>Dikarya</taxon>
        <taxon>Ascomycota</taxon>
        <taxon>Pezizomycotina</taxon>
        <taxon>Dothideomycetes</taxon>
        <taxon>Dothideomycetes incertae sedis</taxon>
        <taxon>Botryosphaeriales</taxon>
        <taxon>Phyllostictaceae</taxon>
        <taxon>Phyllosticta</taxon>
    </lineage>
</organism>
<feature type="compositionally biased region" description="Basic and acidic residues" evidence="1">
    <location>
        <begin position="52"/>
        <end position="64"/>
    </location>
</feature>
<evidence type="ECO:0000313" key="2">
    <source>
        <dbReference type="EMBL" id="KAK7517871.1"/>
    </source>
</evidence>
<feature type="region of interest" description="Disordered" evidence="1">
    <location>
        <begin position="1"/>
        <end position="84"/>
    </location>
</feature>
<feature type="compositionally biased region" description="Basic and acidic residues" evidence="1">
    <location>
        <begin position="226"/>
        <end position="246"/>
    </location>
</feature>
<feature type="compositionally biased region" description="Basic and acidic residues" evidence="1">
    <location>
        <begin position="735"/>
        <end position="779"/>
    </location>
</feature>
<gene>
    <name evidence="2" type="ORF">IWZ03DRAFT_183285</name>
</gene>
<feature type="compositionally biased region" description="Basic and acidic residues" evidence="1">
    <location>
        <begin position="805"/>
        <end position="830"/>
    </location>
</feature>
<name>A0ABR1KN05_9PEZI</name>
<dbReference type="InterPro" id="IPR018822">
    <property type="entry name" value="UPF0646"/>
</dbReference>
<feature type="compositionally biased region" description="Basic and acidic residues" evidence="1">
    <location>
        <begin position="681"/>
        <end position="713"/>
    </location>
</feature>
<feature type="compositionally biased region" description="Basic and acidic residues" evidence="1">
    <location>
        <begin position="909"/>
        <end position="919"/>
    </location>
</feature>
<feature type="compositionally biased region" description="Polar residues" evidence="1">
    <location>
        <begin position="596"/>
        <end position="606"/>
    </location>
</feature>
<feature type="compositionally biased region" description="Acidic residues" evidence="1">
    <location>
        <begin position="874"/>
        <end position="885"/>
    </location>
</feature>
<reference evidence="2 3" key="1">
    <citation type="submission" date="2024-04" db="EMBL/GenBank/DDBJ databases">
        <title>Phyllosticta paracitricarpa is synonymous to the EU quarantine fungus P. citricarpa based on phylogenomic analyses.</title>
        <authorList>
            <consortium name="Lawrence Berkeley National Laboratory"/>
            <person name="Van Ingen-Buijs V.A."/>
            <person name="Van Westerhoven A.C."/>
            <person name="Haridas S."/>
            <person name="Skiadas P."/>
            <person name="Martin F."/>
            <person name="Groenewald J.Z."/>
            <person name="Crous P.W."/>
            <person name="Seidl M.F."/>
        </authorList>
    </citation>
    <scope>NUCLEOTIDE SEQUENCE [LARGE SCALE GENOMIC DNA]</scope>
    <source>
        <strain evidence="2 3">CBS 123371</strain>
    </source>
</reference>
<feature type="compositionally biased region" description="Basic and acidic residues" evidence="1">
    <location>
        <begin position="203"/>
        <end position="215"/>
    </location>
</feature>
<accession>A0ABR1KN05</accession>
<protein>
    <submittedName>
        <fullName evidence="2">Uncharacterized protein</fullName>
    </submittedName>
</protein>
<feature type="region of interest" description="Disordered" evidence="1">
    <location>
        <begin position="134"/>
        <end position="304"/>
    </location>
</feature>
<feature type="compositionally biased region" description="Acidic residues" evidence="1">
    <location>
        <begin position="32"/>
        <end position="51"/>
    </location>
</feature>
<feature type="compositionally biased region" description="Polar residues" evidence="1">
    <location>
        <begin position="516"/>
        <end position="533"/>
    </location>
</feature>
<feature type="compositionally biased region" description="Polar residues" evidence="1">
    <location>
        <begin position="176"/>
        <end position="185"/>
    </location>
</feature>
<evidence type="ECO:0000313" key="3">
    <source>
        <dbReference type="Proteomes" id="UP001363622"/>
    </source>
</evidence>
<feature type="region of interest" description="Disordered" evidence="1">
    <location>
        <begin position="455"/>
        <end position="933"/>
    </location>
</feature>
<comment type="caution">
    <text evidence="2">The sequence shown here is derived from an EMBL/GenBank/DDBJ whole genome shotgun (WGS) entry which is preliminary data.</text>
</comment>
<feature type="compositionally biased region" description="Basic and acidic residues" evidence="1">
    <location>
        <begin position="256"/>
        <end position="268"/>
    </location>
</feature>
<feature type="compositionally biased region" description="Basic and acidic residues" evidence="1">
    <location>
        <begin position="549"/>
        <end position="558"/>
    </location>
</feature>
<feature type="compositionally biased region" description="Acidic residues" evidence="1">
    <location>
        <begin position="65"/>
        <end position="77"/>
    </location>
</feature>
<feature type="compositionally biased region" description="Polar residues" evidence="1">
    <location>
        <begin position="620"/>
        <end position="632"/>
    </location>
</feature>
<feature type="compositionally biased region" description="Polar residues" evidence="1">
    <location>
        <begin position="650"/>
        <end position="665"/>
    </location>
</feature>
<proteinExistence type="predicted"/>
<feature type="compositionally biased region" description="Polar residues" evidence="1">
    <location>
        <begin position="1"/>
        <end position="10"/>
    </location>
</feature>
<keyword evidence="3" id="KW-1185">Reference proteome</keyword>
<dbReference type="EMBL" id="JBBPHU010000005">
    <property type="protein sequence ID" value="KAK7517871.1"/>
    <property type="molecule type" value="Genomic_DNA"/>
</dbReference>
<dbReference type="Pfam" id="PF10336">
    <property type="entry name" value="DUF2420"/>
    <property type="match status" value="1"/>
</dbReference>
<evidence type="ECO:0000256" key="1">
    <source>
        <dbReference type="SAM" id="MobiDB-lite"/>
    </source>
</evidence>
<sequence>MAMAANQTLPGLQVTAPEEDMEISDYERTADDIDIDIDISVEPIREEDDYMVDDRSEHENKDDIMLDGDGQEDEDGMMQDNFSVPDEHLTDASEVGYVDFEVKEAPHETTDTEVRDGDQVDDFIDYDDNVNIEPKEEDEIPIQHSEIAPPTTHIEPGNNQIVDAPETGDASFHQAAENNAVSHQVESLLHQEAGPQDQDTSEDNFREQTDRDVKSSDIPTNPSVESEDKSPVGESRESHTSEHHSGTDANAPEDTPSNHEVGEKHSDQDLVPPVENVDCVPVPEPSRGTDKDETTAESSDNAVNLSHEKQNVGEQQSMSTHSLHPVVVVYNEDEISLFPPNDGDTSGSYYFLQDEELAHGSIRALLEACRQVLGDTVQQEDELEIDVAELGLRVSEESLDAAHCTFAQVLDAYIQLHRNDGVEAPGPLYVALSTRTKFSARLEFIMKAVSDGKGLSQLPIPDYTAEEEPYSDSPSHHQPEPKNNTEGSGQAPGTKGVENVSAHGSPTRECGDDPESNVNQEQESVPNSSQSANAGAGPSSADANPGEKFPTDGLHDPDGSCEAGEESYAEDLPEYDSEDENTAYAGADAEEYATGDFSTAPHNGQSDFDDVQKGDDGESHGSSTIRGDNTPATMEGGTLATIHGAESVAQHVQTESESFAGTNDAQEFDDEERANPAGQDGHGREEYGNAQEHEPHVEEEGYAGEEKEEHEDGAQGFDESGFVGQEYEYAGDDPNQQHETDFNDQEEHFDLPSDNEHDRYNEQDSQAFRHDDQADRTQVQEKGSNSNEAAFADDEVVEYVVVENEDAHEQTAEEKNSDANHRDGPYSHGDESDDAYAHQTAENNEDATLAELGAEVQRTADDQDHPARPIAGGVDDDTIDYDDEELSRQSDEEASTAEGVAASPSSFKRTWEEFDHGEDTADNDQALKKVKSG</sequence>
<feature type="compositionally biased region" description="Acidic residues" evidence="1">
    <location>
        <begin position="563"/>
        <end position="581"/>
    </location>
</feature>
<dbReference type="Proteomes" id="UP001363622">
    <property type="component" value="Unassembled WGS sequence"/>
</dbReference>
<feature type="compositionally biased region" description="Basic and acidic residues" evidence="1">
    <location>
        <begin position="858"/>
        <end position="867"/>
    </location>
</feature>
<feature type="compositionally biased region" description="Basic and acidic residues" evidence="1">
    <location>
        <begin position="610"/>
        <end position="619"/>
    </location>
</feature>